<comment type="caution">
    <text evidence="1">The sequence shown here is derived from an EMBL/GenBank/DDBJ whole genome shotgun (WGS) entry which is preliminary data.</text>
</comment>
<proteinExistence type="predicted"/>
<gene>
    <name evidence="1" type="ORF">C2845_PM05G24800</name>
</gene>
<keyword evidence="2" id="KW-1185">Reference proteome</keyword>
<protein>
    <submittedName>
        <fullName evidence="1">Uncharacterized protein</fullName>
    </submittedName>
</protein>
<dbReference type="Proteomes" id="UP000275267">
    <property type="component" value="Unassembled WGS sequence"/>
</dbReference>
<organism evidence="1 2">
    <name type="scientific">Panicum miliaceum</name>
    <name type="common">Proso millet</name>
    <name type="synonym">Broomcorn millet</name>
    <dbReference type="NCBI Taxonomy" id="4540"/>
    <lineage>
        <taxon>Eukaryota</taxon>
        <taxon>Viridiplantae</taxon>
        <taxon>Streptophyta</taxon>
        <taxon>Embryophyta</taxon>
        <taxon>Tracheophyta</taxon>
        <taxon>Spermatophyta</taxon>
        <taxon>Magnoliopsida</taxon>
        <taxon>Liliopsida</taxon>
        <taxon>Poales</taxon>
        <taxon>Poaceae</taxon>
        <taxon>PACMAD clade</taxon>
        <taxon>Panicoideae</taxon>
        <taxon>Panicodae</taxon>
        <taxon>Paniceae</taxon>
        <taxon>Panicinae</taxon>
        <taxon>Panicum</taxon>
        <taxon>Panicum sect. Panicum</taxon>
    </lineage>
</organism>
<reference evidence="2" key="1">
    <citation type="journal article" date="2019" name="Nat. Commun.">
        <title>The genome of broomcorn millet.</title>
        <authorList>
            <person name="Zou C."/>
            <person name="Miki D."/>
            <person name="Li D."/>
            <person name="Tang Q."/>
            <person name="Xiao L."/>
            <person name="Rajput S."/>
            <person name="Deng P."/>
            <person name="Jia W."/>
            <person name="Huang R."/>
            <person name="Zhang M."/>
            <person name="Sun Y."/>
            <person name="Hu J."/>
            <person name="Fu X."/>
            <person name="Schnable P.S."/>
            <person name="Li F."/>
            <person name="Zhang H."/>
            <person name="Feng B."/>
            <person name="Zhu X."/>
            <person name="Liu R."/>
            <person name="Schnable J.C."/>
            <person name="Zhu J.-K."/>
            <person name="Zhang H."/>
        </authorList>
    </citation>
    <scope>NUCLEOTIDE SEQUENCE [LARGE SCALE GENOMIC DNA]</scope>
</reference>
<accession>A0A3L6ST63</accession>
<evidence type="ECO:0000313" key="1">
    <source>
        <dbReference type="EMBL" id="RLN27660.1"/>
    </source>
</evidence>
<dbReference type="AlphaFoldDB" id="A0A3L6ST63"/>
<dbReference type="EMBL" id="PQIB02000003">
    <property type="protein sequence ID" value="RLN27660.1"/>
    <property type="molecule type" value="Genomic_DNA"/>
</dbReference>
<sequence>MAYMGHGYYHSLPPFTGDGTVVGGVLGGLAARYFLLHFHVGLECFGSRFGGFIPFLDSSSSLCLGLHLELEVSDPKLSDEDTTDGRVVMPGVSGSRLHQLV</sequence>
<evidence type="ECO:0000313" key="2">
    <source>
        <dbReference type="Proteomes" id="UP000275267"/>
    </source>
</evidence>
<name>A0A3L6ST63_PANMI</name>